<dbReference type="GO" id="GO:0046983">
    <property type="term" value="F:protein dimerization activity"/>
    <property type="evidence" value="ECO:0007669"/>
    <property type="project" value="InterPro"/>
</dbReference>
<feature type="region of interest" description="Disordered" evidence="4">
    <location>
        <begin position="864"/>
        <end position="889"/>
    </location>
</feature>
<dbReference type="Gene3D" id="4.10.280.10">
    <property type="entry name" value="Helix-loop-helix DNA-binding domain"/>
    <property type="match status" value="1"/>
</dbReference>
<protein>
    <recommendedName>
        <fullName evidence="5">BHLH domain-containing protein</fullName>
    </recommendedName>
</protein>
<dbReference type="PANTHER" id="PTHR23023">
    <property type="entry name" value="DIMETHYLANILINE MONOOXYGENASE"/>
    <property type="match status" value="1"/>
</dbReference>
<reference evidence="6 7" key="1">
    <citation type="submission" date="2019-06" db="EMBL/GenBank/DDBJ databases">
        <title>Wine fermentation using esterase from Monascus purpureus.</title>
        <authorList>
            <person name="Geng C."/>
            <person name="Zhang Y."/>
        </authorList>
    </citation>
    <scope>NUCLEOTIDE SEQUENCE [LARGE SCALE GENOMIC DNA]</scope>
    <source>
        <strain evidence="6">HQ1</strain>
    </source>
</reference>
<evidence type="ECO:0000313" key="6">
    <source>
        <dbReference type="EMBL" id="TQB75792.1"/>
    </source>
</evidence>
<proteinExistence type="predicted"/>
<dbReference type="InterPro" id="IPR036188">
    <property type="entry name" value="FAD/NAD-bd_sf"/>
</dbReference>
<dbReference type="SUPFAM" id="SSF51905">
    <property type="entry name" value="FAD/NAD(P)-binding domain"/>
    <property type="match status" value="1"/>
</dbReference>
<feature type="compositionally biased region" description="Polar residues" evidence="4">
    <location>
        <begin position="268"/>
        <end position="277"/>
    </location>
</feature>
<keyword evidence="3" id="KW-0560">Oxidoreductase</keyword>
<evidence type="ECO:0000256" key="2">
    <source>
        <dbReference type="ARBA" id="ARBA00022827"/>
    </source>
</evidence>
<feature type="compositionally biased region" description="Low complexity" evidence="4">
    <location>
        <begin position="110"/>
        <end position="123"/>
    </location>
</feature>
<dbReference type="Pfam" id="PF00010">
    <property type="entry name" value="HLH"/>
    <property type="match status" value="1"/>
</dbReference>
<dbReference type="Pfam" id="PF07992">
    <property type="entry name" value="Pyr_redox_2"/>
    <property type="match status" value="1"/>
</dbReference>
<evidence type="ECO:0000256" key="4">
    <source>
        <dbReference type="SAM" id="MobiDB-lite"/>
    </source>
</evidence>
<dbReference type="InterPro" id="IPR050346">
    <property type="entry name" value="FMO-like"/>
</dbReference>
<evidence type="ECO:0000256" key="3">
    <source>
        <dbReference type="ARBA" id="ARBA00023002"/>
    </source>
</evidence>
<feature type="compositionally biased region" description="Pro residues" evidence="4">
    <location>
        <begin position="1"/>
        <end position="10"/>
    </location>
</feature>
<dbReference type="SMART" id="SM00353">
    <property type="entry name" value="HLH"/>
    <property type="match status" value="1"/>
</dbReference>
<feature type="compositionally biased region" description="Low complexity" evidence="4">
    <location>
        <begin position="232"/>
        <end position="264"/>
    </location>
</feature>
<dbReference type="InterPro" id="IPR023753">
    <property type="entry name" value="FAD/NAD-binding_dom"/>
</dbReference>
<feature type="domain" description="BHLH" evidence="5">
    <location>
        <begin position="151"/>
        <end position="202"/>
    </location>
</feature>
<feature type="region of interest" description="Disordered" evidence="4">
    <location>
        <begin position="217"/>
        <end position="277"/>
    </location>
</feature>
<feature type="compositionally biased region" description="Basic and acidic residues" evidence="4">
    <location>
        <begin position="878"/>
        <end position="889"/>
    </location>
</feature>
<dbReference type="PROSITE" id="PS50888">
    <property type="entry name" value="BHLH"/>
    <property type="match status" value="1"/>
</dbReference>
<dbReference type="CDD" id="cd00083">
    <property type="entry name" value="bHLH_SF"/>
    <property type="match status" value="1"/>
</dbReference>
<comment type="caution">
    <text evidence="6">The sequence shown here is derived from an EMBL/GenBank/DDBJ whole genome shotgun (WGS) entry which is preliminary data.</text>
</comment>
<dbReference type="GO" id="GO:0016491">
    <property type="term" value="F:oxidoreductase activity"/>
    <property type="evidence" value="ECO:0007669"/>
    <property type="project" value="UniProtKB-KW"/>
</dbReference>
<dbReference type="SUPFAM" id="SSF47459">
    <property type="entry name" value="HLH, helix-loop-helix DNA-binding domain"/>
    <property type="match status" value="1"/>
</dbReference>
<keyword evidence="2" id="KW-0274">FAD</keyword>
<feature type="region of interest" description="Disordered" evidence="4">
    <location>
        <begin position="1"/>
        <end position="164"/>
    </location>
</feature>
<name>A0A507R2X9_MONPU</name>
<sequence length="1209" mass="132783">MPYSRLPPTPAMSGELSAKERPFAEGMESSFQLPPAALSPSKIQSPKSFAASIPASPTSPNLHALGRPSNSTSKTGIKRPLEDLGLPPPPTRTRRIIQMKPKTQTDTKPAATTSKAARDAAGGKSSGNGAGQSNSKKKQPTASSAAGKKVARKTAHSLIERRRRSKMNEEFATLKSLIPACQGQDMHKLLILQASIEYLNYLEQCIKDLKTGKIKNTSMQSDIPPAPPSPTSPDLLASSADGAQSSSASPELLPSGSISPSLSPRTLDPSTNYQSTELAPSVLPSPALVPTHSPIQSLQHVWSVSFSPGGQHQQNFPAYHDAETDVDRQASAALLMLNRDSRGSVASVNELAHTHPDSRNGEHPDDQSIHKRTSMSVRDLLNSCTGAGASGLVTAKTLLRDFPAGTFSPTVFEARDVVGGLWPGGRTATDHITTHVKRGSGSGDTPSLNPSMRTNLSRFSVAFSDLSWESVFDGHGNVPMFPQAWQVGMYLQKYVDMYIPHTVLRLGRRVMRVVRGRNNRQKNAGWTVYSVTTGEEEEEEDFDILVVASGYFSRPYIPDIRGLSESGLKDRIIHSSALRDTDDLLPLLRTGGQSTGTKKLVVIGGSMSGVEAASTLALHLSSSRFSSLPSADLWTNCEVHHICPQPVWTLPTYLPQTVTSPDSRGKGSVSFLPLDLVMYDLCRRPAGPVEYSVGPVSSQQAAKVTEYLRSLLSMDNASLGHEKPLQDKETRIPRPPWVAISDDYTEFVRSGTISVTTGRVSAVRYSSSGLAKIELKLPDGKNTILDDVAVIVMSTGFSPFDSLSFLPPDILSTLEYSEHDIFCPVILDKGGSMHSNMPDLGFVGFYRGPYWGVMEMQARSLGQNWAREEEGTPPETELTDKRKREDERERLRALRQANPEHQRGQFPMGDYVGLMESFGRDLEISRTEIFDCDVPERKGPVIPARYPFHKNSCRASSSSTPQDIDRESQMATTLNSLRLTLSSEQNIFGPALPRAIFRALHGTWIFSRTVYRSQNGNNPSTSEKGRNRVRDITGTATFHPCYPSSEMYSKEYIYEEQGGHADPTATDTEKKNINPIRSIYRFRESIPRSEYGKNNSYISIWSTNTDKSNSPIFSHAIDFTSSLQRMEHGETIPGEYVVRARARTTAVQGDAGLGSDTYPENHDYDCDYKFLSRGVEITSWECTFTGSNGERGQDGTSRNMIHTKTFYRR</sequence>
<accession>A0A507R2X9</accession>
<evidence type="ECO:0000256" key="1">
    <source>
        <dbReference type="ARBA" id="ARBA00022630"/>
    </source>
</evidence>
<evidence type="ECO:0000259" key="5">
    <source>
        <dbReference type="PROSITE" id="PS50888"/>
    </source>
</evidence>
<dbReference type="InterPro" id="IPR036638">
    <property type="entry name" value="HLH_DNA-bd_sf"/>
</dbReference>
<evidence type="ECO:0000313" key="7">
    <source>
        <dbReference type="Proteomes" id="UP000319663"/>
    </source>
</evidence>
<dbReference type="Gene3D" id="3.50.50.60">
    <property type="entry name" value="FAD/NAD(P)-binding domain"/>
    <property type="match status" value="1"/>
</dbReference>
<keyword evidence="7" id="KW-1185">Reference proteome</keyword>
<dbReference type="AlphaFoldDB" id="A0A507R2X9"/>
<dbReference type="InterPro" id="IPR011598">
    <property type="entry name" value="bHLH_dom"/>
</dbReference>
<gene>
    <name evidence="6" type="ORF">MPDQ_001756</name>
</gene>
<keyword evidence="1" id="KW-0285">Flavoprotein</keyword>
<feature type="compositionally biased region" description="Basic residues" evidence="4">
    <location>
        <begin position="149"/>
        <end position="164"/>
    </location>
</feature>
<dbReference type="STRING" id="5098.A0A507R2X9"/>
<dbReference type="Proteomes" id="UP000319663">
    <property type="component" value="Unassembled WGS sequence"/>
</dbReference>
<organism evidence="6 7">
    <name type="scientific">Monascus purpureus</name>
    <name type="common">Red mold</name>
    <name type="synonym">Monascus anka</name>
    <dbReference type="NCBI Taxonomy" id="5098"/>
    <lineage>
        <taxon>Eukaryota</taxon>
        <taxon>Fungi</taxon>
        <taxon>Dikarya</taxon>
        <taxon>Ascomycota</taxon>
        <taxon>Pezizomycotina</taxon>
        <taxon>Eurotiomycetes</taxon>
        <taxon>Eurotiomycetidae</taxon>
        <taxon>Eurotiales</taxon>
        <taxon>Aspergillaceae</taxon>
        <taxon>Monascus</taxon>
    </lineage>
</organism>
<dbReference type="EMBL" id="VIFY01000015">
    <property type="protein sequence ID" value="TQB75792.1"/>
    <property type="molecule type" value="Genomic_DNA"/>
</dbReference>